<evidence type="ECO:0000313" key="2">
    <source>
        <dbReference type="Proteomes" id="UP000308038"/>
    </source>
</evidence>
<evidence type="ECO:0000313" key="1">
    <source>
        <dbReference type="EMBL" id="THG39530.1"/>
    </source>
</evidence>
<dbReference type="PROSITE" id="PS51257">
    <property type="entry name" value="PROKAR_LIPOPROTEIN"/>
    <property type="match status" value="1"/>
</dbReference>
<proteinExistence type="predicted"/>
<accession>A0ABY2QG91</accession>
<evidence type="ECO:0008006" key="3">
    <source>
        <dbReference type="Google" id="ProtNLM"/>
    </source>
</evidence>
<dbReference type="RefSeq" id="WP_136451611.1">
    <property type="nucleotide sequence ID" value="NZ_SSTI01000007.1"/>
</dbReference>
<sequence length="361" mass="39861">MLFQERTVIVVGAGASCELNLPAGDQLMTKIMQALAPNRNAHGFGNEPILQTLVAQLTRDHGHGWAAPMARYREAAKKIVTALPYARSIDTYLNSQQDDDHTVLLGKLAITQAILEAERHSYLRRSNVDQAGAIDSKGLTASWYIPLARILTSGHRADDIDKLFDNVSFIVFNYDRCLELFLYRMVVEYFAVDQASAQQAIGRATIVHAYGSVGDLFKRNGENSTVPFGGGDGLDLEQVALGIKTYTESADEGTTAAIRTLVREAETLVFLGFGFLAQNMDLLDPGEGSGARRVFATAYNISNQDAAAIEHKMVQKFGEVERVLRLQDLHQGKRRKHFDLTFDSGTCRNLMDNNIFSLADQ</sequence>
<gene>
    <name evidence="1" type="ORF">E5988_10140</name>
</gene>
<organism evidence="1 2">
    <name type="scientific">Sphingomonas olei</name>
    <dbReference type="NCBI Taxonomy" id="1886787"/>
    <lineage>
        <taxon>Bacteria</taxon>
        <taxon>Pseudomonadati</taxon>
        <taxon>Pseudomonadota</taxon>
        <taxon>Alphaproteobacteria</taxon>
        <taxon>Sphingomonadales</taxon>
        <taxon>Sphingomonadaceae</taxon>
        <taxon>Sphingomonas</taxon>
    </lineage>
</organism>
<name>A0ABY2QG91_9SPHN</name>
<comment type="caution">
    <text evidence="1">The sequence shown here is derived from an EMBL/GenBank/DDBJ whole genome shotgun (WGS) entry which is preliminary data.</text>
</comment>
<reference evidence="1 2" key="1">
    <citation type="submission" date="2019-04" db="EMBL/GenBank/DDBJ databases">
        <title>Microbes associate with the intestines of laboratory mice.</title>
        <authorList>
            <person name="Navarre W."/>
            <person name="Wong E."/>
            <person name="Huang K.C."/>
            <person name="Tropini C."/>
            <person name="Ng K."/>
            <person name="Yu B."/>
        </authorList>
    </citation>
    <scope>NUCLEOTIDE SEQUENCE [LARGE SCALE GENOMIC DNA]</scope>
    <source>
        <strain evidence="1 2">NM83_B4-11</strain>
    </source>
</reference>
<keyword evidence="2" id="KW-1185">Reference proteome</keyword>
<protein>
    <recommendedName>
        <fullName evidence="3">SIR2-like domain-containing protein</fullName>
    </recommendedName>
</protein>
<dbReference type="Proteomes" id="UP000308038">
    <property type="component" value="Unassembled WGS sequence"/>
</dbReference>
<dbReference type="EMBL" id="SSTI01000007">
    <property type="protein sequence ID" value="THG39530.1"/>
    <property type="molecule type" value="Genomic_DNA"/>
</dbReference>